<dbReference type="RefSeq" id="WP_183507595.1">
    <property type="nucleotide sequence ID" value="NZ_BSPG01000002.1"/>
</dbReference>
<dbReference type="Proteomes" id="UP001156881">
    <property type="component" value="Unassembled WGS sequence"/>
</dbReference>
<sequence length="130" mass="13955">MTDPIEHIATTGAAIPAGHYAHATAWQNLVFVSGQLASRPDGTQTADQPFDRQVKQALANVLTILSEAGCGPRNVLRVTAYIVGVENWAAFNRIYAEVFGQAKPARTIVPVPELHHGYLVEVEAIAARAP</sequence>
<dbReference type="PANTHER" id="PTHR11803:SF58">
    <property type="entry name" value="PROTEIN HMF1-RELATED"/>
    <property type="match status" value="1"/>
</dbReference>
<reference evidence="5" key="2">
    <citation type="journal article" date="2019" name="Int. J. Syst. Evol. Microbiol.">
        <title>The Global Catalogue of Microorganisms (GCM) 10K type strain sequencing project: providing services to taxonomists for standard genome sequencing and annotation.</title>
        <authorList>
            <consortium name="The Broad Institute Genomics Platform"/>
            <consortium name="The Broad Institute Genome Sequencing Center for Infectious Disease"/>
            <person name="Wu L."/>
            <person name="Ma J."/>
        </authorList>
    </citation>
    <scope>NUCLEOTIDE SEQUENCE [LARGE SCALE GENOMIC DNA]</scope>
    <source>
        <strain evidence="5">NBRC 107710</strain>
    </source>
</reference>
<dbReference type="InterPro" id="IPR035959">
    <property type="entry name" value="RutC-like_sf"/>
</dbReference>
<dbReference type="Proteomes" id="UP000517759">
    <property type="component" value="Unassembled WGS sequence"/>
</dbReference>
<evidence type="ECO:0000256" key="1">
    <source>
        <dbReference type="ARBA" id="ARBA00010552"/>
    </source>
</evidence>
<reference evidence="2" key="1">
    <citation type="journal article" date="2014" name="Int. J. Syst. Evol. Microbiol.">
        <title>Complete genome of a new Firmicutes species belonging to the dominant human colonic microbiota ('Ruminococcus bicirculans') reveals two chromosomes and a selective capacity to utilize plant glucans.</title>
        <authorList>
            <consortium name="NISC Comparative Sequencing Program"/>
            <person name="Wegmann U."/>
            <person name="Louis P."/>
            <person name="Goesmann A."/>
            <person name="Henrissat B."/>
            <person name="Duncan S.H."/>
            <person name="Flint H.J."/>
        </authorList>
    </citation>
    <scope>NUCLEOTIDE SEQUENCE</scope>
    <source>
        <strain evidence="2">NBRC 107710</strain>
    </source>
</reference>
<keyword evidence="5" id="KW-1185">Reference proteome</keyword>
<dbReference type="Pfam" id="PF01042">
    <property type="entry name" value="Ribonuc_L-PSP"/>
    <property type="match status" value="1"/>
</dbReference>
<evidence type="ECO:0000313" key="5">
    <source>
        <dbReference type="Proteomes" id="UP001156881"/>
    </source>
</evidence>
<comment type="caution">
    <text evidence="3">The sequence shown here is derived from an EMBL/GenBank/DDBJ whole genome shotgun (WGS) entry which is preliminary data.</text>
</comment>
<name>A0A7W6AIQ8_9HYPH</name>
<dbReference type="AlphaFoldDB" id="A0A7W6AIQ8"/>
<comment type="similarity">
    <text evidence="1">Belongs to the RutC family.</text>
</comment>
<dbReference type="GO" id="GO:0005829">
    <property type="term" value="C:cytosol"/>
    <property type="evidence" value="ECO:0007669"/>
    <property type="project" value="TreeGrafter"/>
</dbReference>
<protein>
    <submittedName>
        <fullName evidence="3">Reactive intermediate/imine deaminase</fullName>
    </submittedName>
</protein>
<dbReference type="SUPFAM" id="SSF55298">
    <property type="entry name" value="YjgF-like"/>
    <property type="match status" value="1"/>
</dbReference>
<dbReference type="Gene3D" id="3.30.1330.40">
    <property type="entry name" value="RutC-like"/>
    <property type="match status" value="1"/>
</dbReference>
<reference evidence="2" key="4">
    <citation type="submission" date="2023-01" db="EMBL/GenBank/DDBJ databases">
        <title>Draft genome sequence of Methylobacterium brachythecii strain NBRC 107710.</title>
        <authorList>
            <person name="Sun Q."/>
            <person name="Mori K."/>
        </authorList>
    </citation>
    <scope>NUCLEOTIDE SEQUENCE</scope>
    <source>
        <strain evidence="2">NBRC 107710</strain>
    </source>
</reference>
<evidence type="ECO:0000313" key="4">
    <source>
        <dbReference type="Proteomes" id="UP000517759"/>
    </source>
</evidence>
<reference evidence="3 4" key="3">
    <citation type="submission" date="2020-08" db="EMBL/GenBank/DDBJ databases">
        <title>Genomic Encyclopedia of Type Strains, Phase IV (KMG-IV): sequencing the most valuable type-strain genomes for metagenomic binning, comparative biology and taxonomic classification.</title>
        <authorList>
            <person name="Goeker M."/>
        </authorList>
    </citation>
    <scope>NUCLEOTIDE SEQUENCE [LARGE SCALE GENOMIC DNA]</scope>
    <source>
        <strain evidence="3 4">DSM 24105</strain>
    </source>
</reference>
<evidence type="ECO:0000313" key="2">
    <source>
        <dbReference type="EMBL" id="GLS42833.1"/>
    </source>
</evidence>
<evidence type="ECO:0000313" key="3">
    <source>
        <dbReference type="EMBL" id="MBB3904092.1"/>
    </source>
</evidence>
<dbReference type="CDD" id="cd00448">
    <property type="entry name" value="YjgF_YER057c_UK114_family"/>
    <property type="match status" value="1"/>
</dbReference>
<dbReference type="InterPro" id="IPR006175">
    <property type="entry name" value="YjgF/YER057c/UK114"/>
</dbReference>
<dbReference type="EMBL" id="JACIDN010000006">
    <property type="protein sequence ID" value="MBB3904092.1"/>
    <property type="molecule type" value="Genomic_DNA"/>
</dbReference>
<gene>
    <name evidence="2" type="ORF">GCM10007884_08180</name>
    <name evidence="3" type="ORF">GGR33_003606</name>
</gene>
<proteinExistence type="inferred from homology"/>
<organism evidence="3 4">
    <name type="scientific">Methylobacterium brachythecii</name>
    <dbReference type="NCBI Taxonomy" id="1176177"/>
    <lineage>
        <taxon>Bacteria</taxon>
        <taxon>Pseudomonadati</taxon>
        <taxon>Pseudomonadota</taxon>
        <taxon>Alphaproteobacteria</taxon>
        <taxon>Hyphomicrobiales</taxon>
        <taxon>Methylobacteriaceae</taxon>
        <taxon>Methylobacterium</taxon>
    </lineage>
</organism>
<dbReference type="GO" id="GO:0019239">
    <property type="term" value="F:deaminase activity"/>
    <property type="evidence" value="ECO:0007669"/>
    <property type="project" value="TreeGrafter"/>
</dbReference>
<dbReference type="EMBL" id="BSPG01000002">
    <property type="protein sequence ID" value="GLS42833.1"/>
    <property type="molecule type" value="Genomic_DNA"/>
</dbReference>
<dbReference type="PANTHER" id="PTHR11803">
    <property type="entry name" value="2-IMINOBUTANOATE/2-IMINOPROPANOATE DEAMINASE RIDA"/>
    <property type="match status" value="1"/>
</dbReference>
<accession>A0A7W6AIQ8</accession>